<dbReference type="GeneID" id="56786788"/>
<evidence type="ECO:0000313" key="4">
    <source>
        <dbReference type="Proteomes" id="UP000253498"/>
    </source>
</evidence>
<evidence type="ECO:0000313" key="2">
    <source>
        <dbReference type="EMBL" id="RBT68475.1"/>
    </source>
</evidence>
<accession>A0A2A4DQP4</accession>
<keyword evidence="1" id="KW-0472">Membrane</keyword>
<reference evidence="2 4" key="1">
    <citation type="submission" date="2015-06" db="EMBL/GenBank/DDBJ databases">
        <title>The Genome Sequence of Enterococcus hirae 88EA1.</title>
        <authorList>
            <consortium name="The Broad Institute Genomics Platform"/>
            <consortium name="The Broad Institute Genome Sequencing Center for Infectious Disease"/>
            <person name="Earl A.M."/>
            <person name="Van Tyne D."/>
            <person name="Lebreton F."/>
            <person name="Saavedra J.T."/>
            <person name="Gilmore M.S."/>
            <person name="Manson McGuire A."/>
            <person name="Clock S."/>
            <person name="Crupain M."/>
            <person name="Rangan U."/>
            <person name="Young S."/>
            <person name="Abouelleil A."/>
            <person name="Cao P."/>
            <person name="Chapman S.B."/>
            <person name="Griggs A."/>
            <person name="Priest M."/>
            <person name="Shea T."/>
            <person name="Wortman J."/>
            <person name="Nusbaum C."/>
            <person name="Birren B."/>
        </authorList>
    </citation>
    <scope>NUCLEOTIDE SEQUENCE [LARGE SCALE GENOMIC DNA]</scope>
    <source>
        <strain evidence="2 4">88EA1</strain>
    </source>
</reference>
<dbReference type="EMBL" id="CABEEP010000001">
    <property type="protein sequence ID" value="VTQ67711.1"/>
    <property type="molecule type" value="Genomic_DNA"/>
</dbReference>
<dbReference type="Proteomes" id="UP000352698">
    <property type="component" value="Unassembled WGS sequence"/>
</dbReference>
<evidence type="ECO:0000313" key="3">
    <source>
        <dbReference type="EMBL" id="VTQ67711.1"/>
    </source>
</evidence>
<name>A0A2A4DQP4_ENTHR</name>
<dbReference type="EMBL" id="LESJ01000005">
    <property type="protein sequence ID" value="RBT68475.1"/>
    <property type="molecule type" value="Genomic_DNA"/>
</dbReference>
<keyword evidence="1" id="KW-1133">Transmembrane helix</keyword>
<sequence length="118" mass="13737">MGKLITIGQTLLDGLKWLMEGNNWLFLTPLVLICGYVFIQMARKKEKLLIFIWYLATISILSVMLELALGAWEAMIFALIFIIGYFIIFIPYFFRGVHIGKKGRHTASHRRTKRSDKR</sequence>
<proteinExistence type="predicted"/>
<keyword evidence="1" id="KW-0812">Transmembrane</keyword>
<evidence type="ECO:0000256" key="1">
    <source>
        <dbReference type="SAM" id="Phobius"/>
    </source>
</evidence>
<comment type="caution">
    <text evidence="2">The sequence shown here is derived from an EMBL/GenBank/DDBJ whole genome shotgun (WGS) entry which is preliminary data.</text>
</comment>
<reference evidence="3 5" key="2">
    <citation type="submission" date="2019-05" db="EMBL/GenBank/DDBJ databases">
        <authorList>
            <consortium name="Pathogen Informatics"/>
        </authorList>
    </citation>
    <scope>NUCLEOTIDE SEQUENCE [LARGE SCALE GENOMIC DNA]</scope>
    <source>
        <strain evidence="3 5">NCTC12204</strain>
    </source>
</reference>
<dbReference type="Proteomes" id="UP000253498">
    <property type="component" value="Unassembled WGS sequence"/>
</dbReference>
<dbReference type="RefSeq" id="WP_010720747.1">
    <property type="nucleotide sequence ID" value="NZ_AP027299.1"/>
</dbReference>
<feature type="transmembrane region" description="Helical" evidence="1">
    <location>
        <begin position="21"/>
        <end position="39"/>
    </location>
</feature>
<dbReference type="AlphaFoldDB" id="A0A2A4DQP4"/>
<organism evidence="2 4">
    <name type="scientific">Enterococcus hirae</name>
    <dbReference type="NCBI Taxonomy" id="1354"/>
    <lineage>
        <taxon>Bacteria</taxon>
        <taxon>Bacillati</taxon>
        <taxon>Bacillota</taxon>
        <taxon>Bacilli</taxon>
        <taxon>Lactobacillales</taxon>
        <taxon>Enterococcaceae</taxon>
        <taxon>Enterococcus</taxon>
    </lineage>
</organism>
<gene>
    <name evidence="2" type="ORF">EB03_01609</name>
    <name evidence="3" type="ORF">NCTC12204_02205</name>
</gene>
<protein>
    <submittedName>
        <fullName evidence="2">Uncharacterized protein</fullName>
    </submittedName>
</protein>
<feature type="transmembrane region" description="Helical" evidence="1">
    <location>
        <begin position="75"/>
        <end position="94"/>
    </location>
</feature>
<feature type="transmembrane region" description="Helical" evidence="1">
    <location>
        <begin position="51"/>
        <end position="69"/>
    </location>
</feature>
<evidence type="ECO:0000313" key="5">
    <source>
        <dbReference type="Proteomes" id="UP000352698"/>
    </source>
</evidence>